<reference evidence="1 2" key="1">
    <citation type="submission" date="2012-04" db="EMBL/GenBank/DDBJ databases">
        <authorList>
            <person name="Genoscope - CEA"/>
        </authorList>
    </citation>
    <scope>NUCLEOTIDE SEQUENCE [LARGE SCALE GENOMIC DNA]</scope>
    <source>
        <strain evidence="1 2">9806</strain>
    </source>
</reference>
<sequence>MVITGKTIVGIVAWCYDEAVINQARLLPQNLLNRIHREDHSLAFEAMIFA</sequence>
<dbReference type="Proteomes" id="UP000003273">
    <property type="component" value="Unassembled WGS sequence"/>
</dbReference>
<name>I4GUQ7_MICAE</name>
<evidence type="ECO:0000313" key="2">
    <source>
        <dbReference type="Proteomes" id="UP000003273"/>
    </source>
</evidence>
<protein>
    <submittedName>
        <fullName evidence="1">Uncharacterized protein</fullName>
    </submittedName>
</protein>
<organism evidence="1 2">
    <name type="scientific">Microcystis aeruginosa PCC 9806</name>
    <dbReference type="NCBI Taxonomy" id="1160282"/>
    <lineage>
        <taxon>Bacteria</taxon>
        <taxon>Bacillati</taxon>
        <taxon>Cyanobacteriota</taxon>
        <taxon>Cyanophyceae</taxon>
        <taxon>Oscillatoriophycideae</taxon>
        <taxon>Chroococcales</taxon>
        <taxon>Microcystaceae</taxon>
        <taxon>Microcystis</taxon>
    </lineage>
</organism>
<evidence type="ECO:0000313" key="1">
    <source>
        <dbReference type="EMBL" id="CCI13531.1"/>
    </source>
</evidence>
<accession>I4GUQ7</accession>
<comment type="caution">
    <text evidence="1">The sequence shown here is derived from an EMBL/GenBank/DDBJ whole genome shotgun (WGS) entry which is preliminary data.</text>
</comment>
<dbReference type="AlphaFoldDB" id="I4GUQ7"/>
<gene>
    <name evidence="1" type="ORF">MICAE_1960002</name>
</gene>
<proteinExistence type="predicted"/>
<dbReference type="EMBL" id="CAIL01000108">
    <property type="protein sequence ID" value="CCI13531.1"/>
    <property type="molecule type" value="Genomic_DNA"/>
</dbReference>
<dbReference type="HOGENOM" id="CLU_3119751_0_0_3"/>